<proteinExistence type="predicted"/>
<organism evidence="1 2">
    <name type="scientific">Romanomermis culicivorax</name>
    <name type="common">Nematode worm</name>
    <dbReference type="NCBI Taxonomy" id="13658"/>
    <lineage>
        <taxon>Eukaryota</taxon>
        <taxon>Metazoa</taxon>
        <taxon>Ecdysozoa</taxon>
        <taxon>Nematoda</taxon>
        <taxon>Enoplea</taxon>
        <taxon>Dorylaimia</taxon>
        <taxon>Mermithida</taxon>
        <taxon>Mermithoidea</taxon>
        <taxon>Mermithidae</taxon>
        <taxon>Romanomermis</taxon>
    </lineage>
</organism>
<accession>A0A915IIS4</accession>
<dbReference type="AlphaFoldDB" id="A0A915IIS4"/>
<dbReference type="WBParaSite" id="nRc.2.0.1.t14077-RA">
    <property type="protein sequence ID" value="nRc.2.0.1.t14077-RA"/>
    <property type="gene ID" value="nRc.2.0.1.g14077"/>
</dbReference>
<evidence type="ECO:0000313" key="1">
    <source>
        <dbReference type="Proteomes" id="UP000887565"/>
    </source>
</evidence>
<dbReference type="Proteomes" id="UP000887565">
    <property type="component" value="Unplaced"/>
</dbReference>
<reference evidence="2" key="1">
    <citation type="submission" date="2022-11" db="UniProtKB">
        <authorList>
            <consortium name="WormBaseParasite"/>
        </authorList>
    </citation>
    <scope>IDENTIFICATION</scope>
</reference>
<keyword evidence="1" id="KW-1185">Reference proteome</keyword>
<sequence length="68" mass="7532">MSKKRRIVSTFDCDSTNVSTICLPIGPLKNCRSNSSCEAFLLNLPIICEKRKKNPLIASHKRLVASAI</sequence>
<protein>
    <submittedName>
        <fullName evidence="2">Uncharacterized protein</fullName>
    </submittedName>
</protein>
<evidence type="ECO:0000313" key="2">
    <source>
        <dbReference type="WBParaSite" id="nRc.2.0.1.t14077-RA"/>
    </source>
</evidence>
<name>A0A915IIS4_ROMCU</name>